<dbReference type="PANTHER" id="PTHR43464">
    <property type="entry name" value="METHYLTRANSFERASE"/>
    <property type="match status" value="1"/>
</dbReference>
<feature type="domain" description="Methyltransferase" evidence="1">
    <location>
        <begin position="63"/>
        <end position="156"/>
    </location>
</feature>
<dbReference type="EMBL" id="QRBE01000014">
    <property type="protein sequence ID" value="RDS79289.1"/>
    <property type="molecule type" value="Genomic_DNA"/>
</dbReference>
<dbReference type="GO" id="GO:0010420">
    <property type="term" value="F:polyprenyldihydroxybenzoate methyltransferase activity"/>
    <property type="evidence" value="ECO:0007669"/>
    <property type="project" value="TreeGrafter"/>
</dbReference>
<dbReference type="Gene3D" id="3.40.50.150">
    <property type="entry name" value="Vaccinia Virus protein VP39"/>
    <property type="match status" value="1"/>
</dbReference>
<proteinExistence type="predicted"/>
<keyword evidence="3" id="KW-1185">Reference proteome</keyword>
<dbReference type="InterPro" id="IPR041698">
    <property type="entry name" value="Methyltransf_25"/>
</dbReference>
<dbReference type="GO" id="GO:0032259">
    <property type="term" value="P:methylation"/>
    <property type="evidence" value="ECO:0007669"/>
    <property type="project" value="UniProtKB-KW"/>
</dbReference>
<keyword evidence="2" id="KW-0808">Transferase</keyword>
<keyword evidence="2" id="KW-0489">Methyltransferase</keyword>
<dbReference type="InterPro" id="IPR029063">
    <property type="entry name" value="SAM-dependent_MTases_sf"/>
</dbReference>
<organism evidence="2 3">
    <name type="scientific">Dyella monticola</name>
    <dbReference type="NCBI Taxonomy" id="1927958"/>
    <lineage>
        <taxon>Bacteria</taxon>
        <taxon>Pseudomonadati</taxon>
        <taxon>Pseudomonadota</taxon>
        <taxon>Gammaproteobacteria</taxon>
        <taxon>Lysobacterales</taxon>
        <taxon>Rhodanobacteraceae</taxon>
        <taxon>Dyella</taxon>
    </lineage>
</organism>
<dbReference type="Proteomes" id="UP000254258">
    <property type="component" value="Unassembled WGS sequence"/>
</dbReference>
<dbReference type="AlphaFoldDB" id="A0A370WSY5"/>
<dbReference type="SUPFAM" id="SSF53335">
    <property type="entry name" value="S-adenosyl-L-methionine-dependent methyltransferases"/>
    <property type="match status" value="1"/>
</dbReference>
<name>A0A370WSY5_9GAMM</name>
<evidence type="ECO:0000259" key="1">
    <source>
        <dbReference type="Pfam" id="PF13649"/>
    </source>
</evidence>
<dbReference type="CDD" id="cd02440">
    <property type="entry name" value="AdoMet_MTases"/>
    <property type="match status" value="1"/>
</dbReference>
<evidence type="ECO:0000313" key="3">
    <source>
        <dbReference type="Proteomes" id="UP000254258"/>
    </source>
</evidence>
<dbReference type="Pfam" id="PF13649">
    <property type="entry name" value="Methyltransf_25"/>
    <property type="match status" value="1"/>
</dbReference>
<accession>A0A370WSY5</accession>
<dbReference type="PANTHER" id="PTHR43464:SF23">
    <property type="entry name" value="JUVENILE HORMONE ACID O-METHYLTRANSFERASE"/>
    <property type="match status" value="1"/>
</dbReference>
<comment type="caution">
    <text evidence="2">The sequence shown here is derived from an EMBL/GenBank/DDBJ whole genome shotgun (WGS) entry which is preliminary data.</text>
</comment>
<evidence type="ECO:0000313" key="2">
    <source>
        <dbReference type="EMBL" id="RDS79289.1"/>
    </source>
</evidence>
<reference evidence="2 3" key="1">
    <citation type="submission" date="2018-07" db="EMBL/GenBank/DDBJ databases">
        <title>Dyella monticola sp. nov. and Dyella psychrodurans sp. nov. isolated from monsoon evergreen broad-leaved forest soil of Dinghu Mountain, China.</title>
        <authorList>
            <person name="Gao Z."/>
            <person name="Qiu L."/>
        </authorList>
    </citation>
    <scope>NUCLEOTIDE SEQUENCE [LARGE SCALE GENOMIC DNA]</scope>
    <source>
        <strain evidence="2 3">4G-K06</strain>
    </source>
</reference>
<protein>
    <submittedName>
        <fullName evidence="2">Class I SAM-dependent methyltransferase</fullName>
    </submittedName>
</protein>
<sequence>MPGKTSMNKSDKPEFDQYANDYTEMHKASVQMSGEDPAFFAAYKAKFMAAQIGSDAKSKALSILDFGCGVGNTIAHLREAFPAAELYGTDLSGESIKLALDTHASEATFRTIENARIPYVDHSFDIAVAACVFHHIPPSERNHWIAELRRVLKPGGQVFIFEHNVLNPLTVKTVRDCPFDKDAILLPRSELLNLARAGDFESIRSQYIVFFPKPLAYLRLLEPVMGWIPFGAQYVVRGLAV</sequence>
<gene>
    <name evidence="2" type="ORF">DWU98_18335</name>
</gene>